<dbReference type="GO" id="GO:0016020">
    <property type="term" value="C:membrane"/>
    <property type="evidence" value="ECO:0007669"/>
    <property type="project" value="UniProtKB-SubCell"/>
</dbReference>
<proteinExistence type="predicted"/>
<comment type="subcellular location">
    <subcellularLocation>
        <location evidence="1">Membrane</location>
        <topology evidence="1">Multi-pass membrane protein</topology>
    </subcellularLocation>
</comment>
<organism evidence="7 8">
    <name type="scientific">Rhizorhapis suberifaciens</name>
    <name type="common">corky root of lettuce</name>
    <dbReference type="NCBI Taxonomy" id="13656"/>
    <lineage>
        <taxon>Bacteria</taxon>
        <taxon>Pseudomonadati</taxon>
        <taxon>Pseudomonadota</taxon>
        <taxon>Alphaproteobacteria</taxon>
        <taxon>Sphingomonadales</taxon>
        <taxon>Sphingomonadaceae</taxon>
        <taxon>Rhizorhapis</taxon>
    </lineage>
</organism>
<feature type="transmembrane region" description="Helical" evidence="5">
    <location>
        <begin position="20"/>
        <end position="42"/>
    </location>
</feature>
<evidence type="ECO:0000256" key="5">
    <source>
        <dbReference type="SAM" id="Phobius"/>
    </source>
</evidence>
<sequence length="405" mass="43698">MKELFRAAFIIARRDFTAVIFSKAFIFFLLGPLFPVVIGFIAGQLGDDMAGVGKRPSVGVLMSPQEVQALYRANARLLEQLGPFGQPILKEAPQGTQPKAMLQRRENSVLAVLSGTLERPVLTGRETEIRRLEGDLSLLVSTARAGDALPVTKLQNHVVEGSRGAREQTQMLIGRGAQVLLFLLTMLLAGMVLSNMVEEKTNKIIEILAAAVPVDAIFIGKLMAMLGMSLVGIAIWGGGAGIFYLATFGLSSAPPPPAVGWPIFLLLGVLYFAMAYMLLGALFISIGAQASTVREVQTLSMPVTMGQVVVFFLASYAASRPGSIAEIAAAVFPLSSPFTMIARAAQFPDLWSHFLALGWQIMWIGIIIRIGVRLFRRNVLKSGRGDGAKAGLWKRLTSRASQVQL</sequence>
<accession>A0A840HSC7</accession>
<dbReference type="EMBL" id="JACHOV010000004">
    <property type="protein sequence ID" value="MBB4641062.1"/>
    <property type="molecule type" value="Genomic_DNA"/>
</dbReference>
<evidence type="ECO:0000256" key="3">
    <source>
        <dbReference type="ARBA" id="ARBA00022989"/>
    </source>
</evidence>
<dbReference type="Pfam" id="PF12698">
    <property type="entry name" value="ABC2_membrane_3"/>
    <property type="match status" value="1"/>
</dbReference>
<evidence type="ECO:0000256" key="2">
    <source>
        <dbReference type="ARBA" id="ARBA00022692"/>
    </source>
</evidence>
<evidence type="ECO:0000256" key="4">
    <source>
        <dbReference type="ARBA" id="ARBA00023136"/>
    </source>
</evidence>
<evidence type="ECO:0000313" key="8">
    <source>
        <dbReference type="Proteomes" id="UP000575068"/>
    </source>
</evidence>
<keyword evidence="2 5" id="KW-0812">Transmembrane</keyword>
<feature type="transmembrane region" description="Helical" evidence="5">
    <location>
        <begin position="230"/>
        <end position="251"/>
    </location>
</feature>
<gene>
    <name evidence="7" type="ORF">HNQ99_001366</name>
</gene>
<feature type="transmembrane region" description="Helical" evidence="5">
    <location>
        <begin position="351"/>
        <end position="372"/>
    </location>
</feature>
<keyword evidence="3 5" id="KW-1133">Transmembrane helix</keyword>
<dbReference type="GO" id="GO:0140359">
    <property type="term" value="F:ABC-type transporter activity"/>
    <property type="evidence" value="ECO:0007669"/>
    <property type="project" value="InterPro"/>
</dbReference>
<dbReference type="Proteomes" id="UP000575068">
    <property type="component" value="Unassembled WGS sequence"/>
</dbReference>
<evidence type="ECO:0000259" key="6">
    <source>
        <dbReference type="Pfam" id="PF12698"/>
    </source>
</evidence>
<dbReference type="RefSeq" id="WP_184474875.1">
    <property type="nucleotide sequence ID" value="NZ_JACHOV010000004.1"/>
</dbReference>
<reference evidence="7 8" key="1">
    <citation type="submission" date="2020-08" db="EMBL/GenBank/DDBJ databases">
        <title>Genomic Encyclopedia of Type Strains, Phase IV (KMG-IV): sequencing the most valuable type-strain genomes for metagenomic binning, comparative biology and taxonomic classification.</title>
        <authorList>
            <person name="Goeker M."/>
        </authorList>
    </citation>
    <scope>NUCLEOTIDE SEQUENCE [LARGE SCALE GENOMIC DNA]</scope>
    <source>
        <strain evidence="7 8">DSM 7465</strain>
    </source>
</reference>
<evidence type="ECO:0000256" key="1">
    <source>
        <dbReference type="ARBA" id="ARBA00004141"/>
    </source>
</evidence>
<protein>
    <submittedName>
        <fullName evidence="7">ABC-2 type transport system permease protein</fullName>
    </submittedName>
</protein>
<dbReference type="AlphaFoldDB" id="A0A840HSC7"/>
<feature type="transmembrane region" description="Helical" evidence="5">
    <location>
        <begin position="179"/>
        <end position="197"/>
    </location>
</feature>
<feature type="domain" description="ABC-2 type transporter transmembrane" evidence="6">
    <location>
        <begin position="168"/>
        <end position="368"/>
    </location>
</feature>
<keyword evidence="8" id="KW-1185">Reference proteome</keyword>
<comment type="caution">
    <text evidence="7">The sequence shown here is derived from an EMBL/GenBank/DDBJ whole genome shotgun (WGS) entry which is preliminary data.</text>
</comment>
<name>A0A840HSC7_9SPHN</name>
<feature type="transmembrane region" description="Helical" evidence="5">
    <location>
        <begin position="263"/>
        <end position="287"/>
    </location>
</feature>
<evidence type="ECO:0000313" key="7">
    <source>
        <dbReference type="EMBL" id="MBB4641062.1"/>
    </source>
</evidence>
<keyword evidence="4 5" id="KW-0472">Membrane</keyword>
<dbReference type="InterPro" id="IPR013525">
    <property type="entry name" value="ABC2_TM"/>
</dbReference>